<feature type="compositionally biased region" description="Acidic residues" evidence="1">
    <location>
        <begin position="266"/>
        <end position="285"/>
    </location>
</feature>
<keyword evidence="2" id="KW-0472">Membrane</keyword>
<sequence length="285" mass="31039">MKLSVWQWLTILWLVVLHLGPYVVVFTGTVSSLLMTYWVLFSAPLAQGTILGAQLIYGGAPTAWRRLIAVAGNVTLLTVTVMLAGQLLIFLGLQAMVVTLEVTLGGWLASRFLRDLPSARTRSRKVQFDLWEVVATIGLIGVLLAIVSFAGGDPTSLLWQLLDPSFVALAVSGGLFGLACSAVVIASSLRRRVVWGIGSVLLWGVLPWIHLAVFYPFFSSSLSPPSSVIFAQLYPTLGFQAVMIWGTLLPLRMAFPGFLRGREPQAGEEEMPSEAVESEDFAEMR</sequence>
<dbReference type="Proteomes" id="UP000237819">
    <property type="component" value="Unassembled WGS sequence"/>
</dbReference>
<feature type="transmembrane region" description="Helical" evidence="2">
    <location>
        <begin position="6"/>
        <end position="25"/>
    </location>
</feature>
<protein>
    <submittedName>
        <fullName evidence="3">Uncharacterized protein</fullName>
    </submittedName>
</protein>
<feature type="region of interest" description="Disordered" evidence="1">
    <location>
        <begin position="263"/>
        <end position="285"/>
    </location>
</feature>
<evidence type="ECO:0000313" key="4">
    <source>
        <dbReference type="Proteomes" id="UP000237819"/>
    </source>
</evidence>
<name>A0A2S8GP36_9BACT</name>
<dbReference type="EMBL" id="PUHZ01000010">
    <property type="protein sequence ID" value="PQO46182.1"/>
    <property type="molecule type" value="Genomic_DNA"/>
</dbReference>
<feature type="transmembrane region" description="Helical" evidence="2">
    <location>
        <begin position="166"/>
        <end position="186"/>
    </location>
</feature>
<gene>
    <name evidence="3" type="ORF">C5Y93_09345</name>
</gene>
<dbReference type="AlphaFoldDB" id="A0A2S8GP36"/>
<evidence type="ECO:0000256" key="1">
    <source>
        <dbReference type="SAM" id="MobiDB-lite"/>
    </source>
</evidence>
<reference evidence="3 4" key="1">
    <citation type="submission" date="2018-02" db="EMBL/GenBank/DDBJ databases">
        <title>Comparative genomes isolates from brazilian mangrove.</title>
        <authorList>
            <person name="Araujo J.E."/>
            <person name="Taketani R.G."/>
            <person name="Silva M.C.P."/>
            <person name="Loureco M.V."/>
            <person name="Andreote F.D."/>
        </authorList>
    </citation>
    <scope>NUCLEOTIDE SEQUENCE [LARGE SCALE GENOMIC DNA]</scope>
    <source>
        <strain evidence="3 4">Nap-Phe MGV</strain>
    </source>
</reference>
<proteinExistence type="predicted"/>
<dbReference type="OrthoDB" id="291990at2"/>
<evidence type="ECO:0000256" key="2">
    <source>
        <dbReference type="SAM" id="Phobius"/>
    </source>
</evidence>
<feature type="transmembrane region" description="Helical" evidence="2">
    <location>
        <begin position="130"/>
        <end position="151"/>
    </location>
</feature>
<feature type="transmembrane region" description="Helical" evidence="2">
    <location>
        <begin position="87"/>
        <end position="109"/>
    </location>
</feature>
<evidence type="ECO:0000313" key="3">
    <source>
        <dbReference type="EMBL" id="PQO46182.1"/>
    </source>
</evidence>
<accession>A0A2S8GP36</accession>
<dbReference type="RefSeq" id="WP_105335153.1">
    <property type="nucleotide sequence ID" value="NZ_PUHZ01000010.1"/>
</dbReference>
<feature type="transmembrane region" description="Helical" evidence="2">
    <location>
        <begin position="193"/>
        <end position="217"/>
    </location>
</feature>
<keyword evidence="2" id="KW-0812">Transmembrane</keyword>
<feature type="transmembrane region" description="Helical" evidence="2">
    <location>
        <begin position="237"/>
        <end position="255"/>
    </location>
</feature>
<feature type="transmembrane region" description="Helical" evidence="2">
    <location>
        <begin position="37"/>
        <end position="57"/>
    </location>
</feature>
<comment type="caution">
    <text evidence="3">The sequence shown here is derived from an EMBL/GenBank/DDBJ whole genome shotgun (WGS) entry which is preliminary data.</text>
</comment>
<organism evidence="3 4">
    <name type="scientific">Blastopirellula marina</name>
    <dbReference type="NCBI Taxonomy" id="124"/>
    <lineage>
        <taxon>Bacteria</taxon>
        <taxon>Pseudomonadati</taxon>
        <taxon>Planctomycetota</taxon>
        <taxon>Planctomycetia</taxon>
        <taxon>Pirellulales</taxon>
        <taxon>Pirellulaceae</taxon>
        <taxon>Blastopirellula</taxon>
    </lineage>
</organism>
<keyword evidence="2" id="KW-1133">Transmembrane helix</keyword>